<dbReference type="Pfam" id="PF08447">
    <property type="entry name" value="PAS_3"/>
    <property type="match status" value="1"/>
</dbReference>
<evidence type="ECO:0000259" key="3">
    <source>
        <dbReference type="PROSITE" id="PS50113"/>
    </source>
</evidence>
<evidence type="ECO:0000313" key="6">
    <source>
        <dbReference type="Proteomes" id="UP000199202"/>
    </source>
</evidence>
<dbReference type="STRING" id="633440.SAMN05421869_114195"/>
<dbReference type="InterPro" id="IPR013655">
    <property type="entry name" value="PAS_fold_3"/>
</dbReference>
<dbReference type="InterPro" id="IPR000700">
    <property type="entry name" value="PAS-assoc_C"/>
</dbReference>
<dbReference type="PROSITE" id="PS50921">
    <property type="entry name" value="ANTAR"/>
    <property type="match status" value="1"/>
</dbReference>
<dbReference type="CDD" id="cd00130">
    <property type="entry name" value="PAS"/>
    <property type="match status" value="1"/>
</dbReference>
<dbReference type="SUPFAM" id="SSF81606">
    <property type="entry name" value="PP2C-like"/>
    <property type="match status" value="1"/>
</dbReference>
<name>A0A1G8ZW04_9ACTN</name>
<dbReference type="GO" id="GO:0003723">
    <property type="term" value="F:RNA binding"/>
    <property type="evidence" value="ECO:0007669"/>
    <property type="project" value="InterPro"/>
</dbReference>
<accession>A0A1G8ZW04</accession>
<dbReference type="PANTHER" id="PTHR43156">
    <property type="entry name" value="STAGE II SPORULATION PROTEIN E-RELATED"/>
    <property type="match status" value="1"/>
</dbReference>
<feature type="domain" description="PAC" evidence="3">
    <location>
        <begin position="290"/>
        <end position="341"/>
    </location>
</feature>
<dbReference type="GO" id="GO:0016791">
    <property type="term" value="F:phosphatase activity"/>
    <property type="evidence" value="ECO:0007669"/>
    <property type="project" value="TreeGrafter"/>
</dbReference>
<organism evidence="5 6">
    <name type="scientific">Nonomuraea jiangxiensis</name>
    <dbReference type="NCBI Taxonomy" id="633440"/>
    <lineage>
        <taxon>Bacteria</taxon>
        <taxon>Bacillati</taxon>
        <taxon>Actinomycetota</taxon>
        <taxon>Actinomycetes</taxon>
        <taxon>Streptosporangiales</taxon>
        <taxon>Streptosporangiaceae</taxon>
        <taxon>Nonomuraea</taxon>
    </lineage>
</organism>
<dbReference type="InterPro" id="IPR005561">
    <property type="entry name" value="ANTAR"/>
</dbReference>
<dbReference type="InterPro" id="IPR035965">
    <property type="entry name" value="PAS-like_dom_sf"/>
</dbReference>
<evidence type="ECO:0000313" key="5">
    <source>
        <dbReference type="EMBL" id="SDK19147.1"/>
    </source>
</evidence>
<dbReference type="InterPro" id="IPR036457">
    <property type="entry name" value="PPM-type-like_dom_sf"/>
</dbReference>
<keyword evidence="1" id="KW-0378">Hydrolase</keyword>
<dbReference type="OrthoDB" id="7943561at2"/>
<dbReference type="SUPFAM" id="SSF55785">
    <property type="entry name" value="PYP-like sensor domain (PAS domain)"/>
    <property type="match status" value="1"/>
</dbReference>
<dbReference type="PANTHER" id="PTHR43156:SF2">
    <property type="entry name" value="STAGE II SPORULATION PROTEIN E"/>
    <property type="match status" value="1"/>
</dbReference>
<dbReference type="Pfam" id="PF07228">
    <property type="entry name" value="SpoIIE"/>
    <property type="match status" value="1"/>
</dbReference>
<evidence type="ECO:0000256" key="1">
    <source>
        <dbReference type="ARBA" id="ARBA00022801"/>
    </source>
</evidence>
<reference evidence="5 6" key="1">
    <citation type="submission" date="2016-10" db="EMBL/GenBank/DDBJ databases">
        <authorList>
            <person name="de Groot N.N."/>
        </authorList>
    </citation>
    <scope>NUCLEOTIDE SEQUENCE [LARGE SCALE GENOMIC DNA]</scope>
    <source>
        <strain evidence="5 6">CGMCC 4.6533</strain>
    </source>
</reference>
<dbReference type="EMBL" id="FNDJ01000014">
    <property type="protein sequence ID" value="SDK19147.1"/>
    <property type="molecule type" value="Genomic_DNA"/>
</dbReference>
<proteinExistence type="predicted"/>
<sequence>MSKYPPLSRYETGAASARVRDQLARLRHRMRSEAILDEATARLAAELNIRPAEAAEQLTRRAQHSGLDLISVAKGVERPSEEPAKAPDVPEWVHSMLEAVHASAFYLTPIRDPAGRVVDFLIAAANRHARTVSGRTADELTGRRLLVASPGVASSGLLDDYLTVYETGESVHREPLEFVEVHDYLLWPATLSVRAARVDDGLLVSWRALDDEELLVSGWERAQRLAELGWGEWNLATRRALWTAQMYEMFGRDRAEGPLPLEELPATVVPEDLPVVEDELRSLLEYREAVETELRIQHRHGIRHLSMFSEPILDADGLPVKVRSLVQDVTRHRRRERALAVAHEQAHRQRERAEEERQVTLQLQNTILPIRRGLLQLPGLIVGVRYLPAEELGRLGGDWFKAGPIPDGRVLLAIGDAMGHGLTAASIMLQTRSGLTGLAYTGADSGRLTTWLNDLIVHSNEAITVTGTAIIGHFDPEDRSFRWTNAGHPAPILVRNGKAELVNGTPGMMLGAFDATEYATTHTPLETGDTLLLYTDGVIERRGQDVDTGLHALVQAAHHCVGEDPEAMIDCVLKRLGSEGAEDDVCVMAARVL</sequence>
<dbReference type="Gene3D" id="3.30.450.20">
    <property type="entry name" value="PAS domain"/>
    <property type="match status" value="2"/>
</dbReference>
<dbReference type="Gene3D" id="3.60.40.10">
    <property type="entry name" value="PPM-type phosphatase domain"/>
    <property type="match status" value="1"/>
</dbReference>
<feature type="coiled-coil region" evidence="2">
    <location>
        <begin position="336"/>
        <end position="363"/>
    </location>
</feature>
<dbReference type="SMART" id="SM00331">
    <property type="entry name" value="PP2C_SIG"/>
    <property type="match status" value="1"/>
</dbReference>
<dbReference type="InterPro" id="IPR052016">
    <property type="entry name" value="Bact_Sigma-Reg"/>
</dbReference>
<dbReference type="InterPro" id="IPR001932">
    <property type="entry name" value="PPM-type_phosphatase-like_dom"/>
</dbReference>
<dbReference type="AlphaFoldDB" id="A0A1G8ZW04"/>
<dbReference type="InterPro" id="IPR000014">
    <property type="entry name" value="PAS"/>
</dbReference>
<gene>
    <name evidence="5" type="ORF">SAMN05421869_114195</name>
</gene>
<evidence type="ECO:0000259" key="4">
    <source>
        <dbReference type="PROSITE" id="PS50921"/>
    </source>
</evidence>
<dbReference type="Proteomes" id="UP000199202">
    <property type="component" value="Unassembled WGS sequence"/>
</dbReference>
<keyword evidence="6" id="KW-1185">Reference proteome</keyword>
<protein>
    <submittedName>
        <fullName evidence="5">Serine phosphatase RsbU, regulator of sigma subunit</fullName>
    </submittedName>
</protein>
<dbReference type="PROSITE" id="PS50113">
    <property type="entry name" value="PAC"/>
    <property type="match status" value="1"/>
</dbReference>
<dbReference type="RefSeq" id="WP_090938639.1">
    <property type="nucleotide sequence ID" value="NZ_FNDJ01000014.1"/>
</dbReference>
<keyword evidence="2" id="KW-0175">Coiled coil</keyword>
<feature type="domain" description="ANTAR" evidence="4">
    <location>
        <begin position="16"/>
        <end position="77"/>
    </location>
</feature>
<evidence type="ECO:0000256" key="2">
    <source>
        <dbReference type="SAM" id="Coils"/>
    </source>
</evidence>